<protein>
    <recommendedName>
        <fullName evidence="1">Isopenicillin N synthase-like Fe(2+) 2OG dioxygenase domain-containing protein</fullName>
    </recommendedName>
</protein>
<dbReference type="AlphaFoldDB" id="A0AA38HCV2"/>
<dbReference type="Proteomes" id="UP001164286">
    <property type="component" value="Unassembled WGS sequence"/>
</dbReference>
<accession>A0AA38HCV2</accession>
<dbReference type="InterPro" id="IPR027443">
    <property type="entry name" value="IPNS-like_sf"/>
</dbReference>
<dbReference type="Gene3D" id="2.60.120.330">
    <property type="entry name" value="B-lactam Antibiotic, Isopenicillin N Synthase, Chain"/>
    <property type="match status" value="1"/>
</dbReference>
<reference evidence="2" key="1">
    <citation type="journal article" date="2022" name="G3 (Bethesda)">
        <title>High quality genome of the basidiomycete yeast Dioszegia hungarica PDD-24b-2 isolated from cloud water.</title>
        <authorList>
            <person name="Jarrige D."/>
            <person name="Haridas S."/>
            <person name="Bleykasten-Grosshans C."/>
            <person name="Joly M."/>
            <person name="Nadalig T."/>
            <person name="Sancelme M."/>
            <person name="Vuilleumier S."/>
            <person name="Grigoriev I.V."/>
            <person name="Amato P."/>
            <person name="Bringel F."/>
        </authorList>
    </citation>
    <scope>NUCLEOTIDE SEQUENCE</scope>
    <source>
        <strain evidence="2">PDD-24b-2</strain>
    </source>
</reference>
<organism evidence="2 3">
    <name type="scientific">Dioszegia hungarica</name>
    <dbReference type="NCBI Taxonomy" id="4972"/>
    <lineage>
        <taxon>Eukaryota</taxon>
        <taxon>Fungi</taxon>
        <taxon>Dikarya</taxon>
        <taxon>Basidiomycota</taxon>
        <taxon>Agaricomycotina</taxon>
        <taxon>Tremellomycetes</taxon>
        <taxon>Tremellales</taxon>
        <taxon>Bulleribasidiaceae</taxon>
        <taxon>Dioszegia</taxon>
    </lineage>
</organism>
<keyword evidence="3" id="KW-1185">Reference proteome</keyword>
<dbReference type="InterPro" id="IPR044861">
    <property type="entry name" value="IPNS-like_FE2OG_OXY"/>
</dbReference>
<proteinExistence type="predicted"/>
<dbReference type="RefSeq" id="XP_052948509.1">
    <property type="nucleotide sequence ID" value="XM_053086505.1"/>
</dbReference>
<evidence type="ECO:0000313" key="3">
    <source>
        <dbReference type="Proteomes" id="UP001164286"/>
    </source>
</evidence>
<evidence type="ECO:0000259" key="1">
    <source>
        <dbReference type="Pfam" id="PF03171"/>
    </source>
</evidence>
<evidence type="ECO:0000313" key="2">
    <source>
        <dbReference type="EMBL" id="KAI9638732.1"/>
    </source>
</evidence>
<comment type="caution">
    <text evidence="2">The sequence shown here is derived from an EMBL/GenBank/DDBJ whole genome shotgun (WGS) entry which is preliminary data.</text>
</comment>
<dbReference type="SUPFAM" id="SSF51197">
    <property type="entry name" value="Clavaminate synthase-like"/>
    <property type="match status" value="1"/>
</dbReference>
<dbReference type="FunFam" id="2.60.120.330:FF:000039">
    <property type="entry name" value="Unplaced genomic scaffold supercont1.13, whole genome shotgun sequence"/>
    <property type="match status" value="1"/>
</dbReference>
<feature type="domain" description="Isopenicillin N synthase-like Fe(2+) 2OG dioxygenase" evidence="1">
    <location>
        <begin position="220"/>
        <end position="314"/>
    </location>
</feature>
<gene>
    <name evidence="2" type="ORF">MKK02DRAFT_22038</name>
</gene>
<dbReference type="Pfam" id="PF03171">
    <property type="entry name" value="2OG-FeII_Oxy"/>
    <property type="match status" value="1"/>
</dbReference>
<name>A0AA38HCV2_9TREE</name>
<dbReference type="GeneID" id="77725706"/>
<dbReference type="EMBL" id="JAKWFO010000002">
    <property type="protein sequence ID" value="KAI9638732.1"/>
    <property type="molecule type" value="Genomic_DNA"/>
</dbReference>
<sequence length="363" mass="40495">MNMNLPTVSLTAFLADPTGEEGLRQARLAAESLILTGAVIVADERASKGANDRFLDLFEDYFALGDEELRRDERPEYGYQVGVTLENTEKPKCSSDDECQAIIAQLEAGERPLDLLGHNADPKCRFFHRMSKLPPYTSKFDISEIPNVTPKAFEQDWAGRVDEWGLCMKQAVEGVARMVAAGLGLEEDTFVQAGQYGSHLLAPTATNLDKYGKLNSIFAGFHTDLNFLTIHGQSRYPGLHIWARNNGKRIPVKIPPGCLLVQAGKQIEWMTGGLIKAGFHEVVCTQATLDVMKRRKEENPDRPQIRISSTFFWHLSPDHLLVPVPALQEEAEKRFGQQKEYGEMLVGDQVRKELGLIALMAPE</sequence>